<evidence type="ECO:0000259" key="1">
    <source>
        <dbReference type="Pfam" id="PF03572"/>
    </source>
</evidence>
<dbReference type="InterPro" id="IPR029045">
    <property type="entry name" value="ClpP/crotonase-like_dom_sf"/>
</dbReference>
<dbReference type="InterPro" id="IPR005151">
    <property type="entry name" value="Tail-specific_protease"/>
</dbReference>
<gene>
    <name evidence="2" type="ORF">PQO05_26420</name>
</gene>
<keyword evidence="3" id="KW-1185">Reference proteome</keyword>
<dbReference type="RefSeq" id="WP_273630520.1">
    <property type="nucleotide sequence ID" value="NZ_CP117167.1"/>
</dbReference>
<evidence type="ECO:0000313" key="3">
    <source>
        <dbReference type="Proteomes" id="UP001216139"/>
    </source>
</evidence>
<name>A0ABY7T947_9SPHI</name>
<sequence length="487" mass="54929">MKLIFTVVLFNIICLNLKAQQDTTYNPNHLYQPQELRADLAFLKSVLEEAHPSLYRYTPKGTIDLKFENADKQLNKPLTDKEFWKVAAPCVAAIRSGHTALYLSSAYVSWQNKNPITVLPLSVYLMNDKVYAAGFPSKTKNLYRGAEILSIDGHPVKEILSTIKPMVAPEGNSDQFVDFMLEARMFSYLYGDFFGSRPQYAVAYLDSTGKKQEVLVDGVKSGAMVSIEHSKEMLEQEWNELDKSVKIEYFDSLPGTVSLKIKGLTYYNYYKSFDAGFFELMQKDKIKNIIIDLRGNGGGYLGIGTDMMRYLINGSVEPMREVTATEKENSFGKYVIKEGSDFSKAFLLKSGKREYSIYNVNHPIYAYPEYHYGNNVYVLIDKGTFSAASLFVANLKSQRKIKILGEETGGGEAGTDAYGFTIVQLPTTHLLLRLPNFWGATTTKHKNTGHGVMPDIEIKPTITDRVNKNDVVMKETLKLIMTKNNSK</sequence>
<organism evidence="2 3">
    <name type="scientific">Mucilaginibacter jinjuensis</name>
    <dbReference type="NCBI Taxonomy" id="1176721"/>
    <lineage>
        <taxon>Bacteria</taxon>
        <taxon>Pseudomonadati</taxon>
        <taxon>Bacteroidota</taxon>
        <taxon>Sphingobacteriia</taxon>
        <taxon>Sphingobacteriales</taxon>
        <taxon>Sphingobacteriaceae</taxon>
        <taxon>Mucilaginibacter</taxon>
    </lineage>
</organism>
<protein>
    <submittedName>
        <fullName evidence="2">S41 family peptidase</fullName>
    </submittedName>
</protein>
<accession>A0ABY7T947</accession>
<dbReference type="PANTHER" id="PTHR32060:SF30">
    <property type="entry name" value="CARBOXY-TERMINAL PROCESSING PROTEASE CTPA"/>
    <property type="match status" value="1"/>
</dbReference>
<dbReference type="SUPFAM" id="SSF52096">
    <property type="entry name" value="ClpP/crotonase"/>
    <property type="match status" value="1"/>
</dbReference>
<proteinExistence type="predicted"/>
<dbReference type="Gene3D" id="3.90.226.10">
    <property type="entry name" value="2-enoyl-CoA Hydratase, Chain A, domain 1"/>
    <property type="match status" value="1"/>
</dbReference>
<dbReference type="EMBL" id="CP117167">
    <property type="protein sequence ID" value="WCT12263.1"/>
    <property type="molecule type" value="Genomic_DNA"/>
</dbReference>
<dbReference type="PANTHER" id="PTHR32060">
    <property type="entry name" value="TAIL-SPECIFIC PROTEASE"/>
    <property type="match status" value="1"/>
</dbReference>
<feature type="domain" description="Tail specific protease" evidence="1">
    <location>
        <begin position="277"/>
        <end position="458"/>
    </location>
</feature>
<reference evidence="2 3" key="1">
    <citation type="submission" date="2023-02" db="EMBL/GenBank/DDBJ databases">
        <title>Genome sequence of Mucilaginibacter jinjuensis strain KACC 16571.</title>
        <authorList>
            <person name="Kim S."/>
            <person name="Heo J."/>
            <person name="Kwon S.-W."/>
        </authorList>
    </citation>
    <scope>NUCLEOTIDE SEQUENCE [LARGE SCALE GENOMIC DNA]</scope>
    <source>
        <strain evidence="2 3">KACC 16571</strain>
    </source>
</reference>
<evidence type="ECO:0000313" key="2">
    <source>
        <dbReference type="EMBL" id="WCT12263.1"/>
    </source>
</evidence>
<dbReference type="Pfam" id="PF03572">
    <property type="entry name" value="Peptidase_S41"/>
    <property type="match status" value="1"/>
</dbReference>
<dbReference type="Proteomes" id="UP001216139">
    <property type="component" value="Chromosome"/>
</dbReference>